<dbReference type="InterPro" id="IPR045076">
    <property type="entry name" value="MutS"/>
</dbReference>
<dbReference type="PANTHER" id="PTHR11361">
    <property type="entry name" value="DNA MISMATCH REPAIR PROTEIN MUTS FAMILY MEMBER"/>
    <property type="match status" value="1"/>
</dbReference>
<dbReference type="Pfam" id="PF05192">
    <property type="entry name" value="MutS_III"/>
    <property type="match status" value="1"/>
</dbReference>
<reference evidence="10" key="1">
    <citation type="submission" date="2021-05" db="EMBL/GenBank/DDBJ databases">
        <title>The genome of the haptophyte Pavlova lutheri (Diacronema luteri, Pavlovales) - a model for lipid biosynthesis in eukaryotic algae.</title>
        <authorList>
            <person name="Hulatt C.J."/>
            <person name="Posewitz M.C."/>
        </authorList>
    </citation>
    <scope>NUCLEOTIDE SEQUENCE</scope>
    <source>
        <strain evidence="10">NIVA-4/92</strain>
    </source>
</reference>
<sequence>MGEPSAEESHAFLSFLRGLPDVPELVRFFDRGGYFTVHLRDAVSIAQEYYKTNAVIKYMHARGARPGADPREGGSPYVSVSRAMTTTILRSLLLERRKRVEVYRLDGRAWELARRGSPGNLSAFEDELLRDASVPATSVTMAVRLGTAADAGQRRIGVALADPTQRWLRVAELADDDQFSALESLAVQYGARECVVAADAPAAERAKLDEAMQRCEVCVSEAKRATFAPRDVDADLARLAGQPAGGALAGVSRDSQLWRGAASAAIAYLDVMADTASHAQWQLGTADLDQYVRLDAGAVRALSVEPAADEHAREASLVGLLNRCRTPMGTRLLRARLHQPLRSLYDIERRLDLVQAFVDDALLRAQLHTALLARGVPDVERLGRRFGAGKASLAELWRAYQFTERLPELIRALDEYAAGGAAGAALIVVCYCGPLRAAAADFGKLQQLVRASIELDAAAQGEYLIQPRYDPELAELFAEREAAMLALHAHVADVAADLGFKGKDADKVKLVAHAGTGLQLLRVTRKDEPALRNRSAYTVLGTKKDGVTFAAPGTRALATRWDAAAKGYREKQAALVSKVLQVAGTFAPVMLSCAATLADLDVSAALAVAAVSAPVPYVRPTMVAASEPRRIVLRGCRHPCMEALSTAGGFIPNDVALEHGISHFQIVTGPNMGGKSTYIRAAGISVLLAHAGCFVPCDEATISLTDAILARVGAGDCQARGLSTFMAEMLETATIIRCASKHSLVLIDELGRGTSTYDGYGLAWAISEHLATRVRCSALFATHFHELTELQQLHPHGVTNRHVSAHVQDGKMAMLFQVRDGPCDQSFGIHVAELARFPAEVVAAAKRKAAELEDFGDGGGDGRHVRACAPADAADAGEAAVHAFLAEFAKLPLEGAAPDAAAGPVRELLAKLKAEHGSEAYVAGILA</sequence>
<evidence type="ECO:0000259" key="9">
    <source>
        <dbReference type="PROSITE" id="PS00486"/>
    </source>
</evidence>
<comment type="caution">
    <text evidence="10">The sequence shown here is derived from an EMBL/GenBank/DDBJ whole genome shotgun (WGS) entry which is preliminary data.</text>
</comment>
<keyword evidence="6" id="KW-0238">DNA-binding</keyword>
<dbReference type="OrthoDB" id="295033at2759"/>
<dbReference type="Gene3D" id="3.30.420.110">
    <property type="entry name" value="MutS, connector domain"/>
    <property type="match status" value="1"/>
</dbReference>
<dbReference type="InterPro" id="IPR027417">
    <property type="entry name" value="P-loop_NTPase"/>
</dbReference>
<dbReference type="PIRSF" id="PIRSF005813">
    <property type="entry name" value="MSH2"/>
    <property type="match status" value="1"/>
</dbReference>
<proteinExistence type="inferred from homology"/>
<feature type="domain" description="DNA mismatch repair proteins mutS family" evidence="9">
    <location>
        <begin position="743"/>
        <end position="759"/>
    </location>
</feature>
<evidence type="ECO:0000256" key="1">
    <source>
        <dbReference type="ARBA" id="ARBA00004123"/>
    </source>
</evidence>
<keyword evidence="11" id="KW-1185">Reference proteome</keyword>
<comment type="similarity">
    <text evidence="2">Belongs to the DNA mismatch repair MutS family.</text>
</comment>
<comment type="subcellular location">
    <subcellularLocation>
        <location evidence="1">Nucleus</location>
    </subcellularLocation>
</comment>
<dbReference type="InterPro" id="IPR036187">
    <property type="entry name" value="DNA_mismatch_repair_MutS_sf"/>
</dbReference>
<dbReference type="Gene3D" id="3.40.50.300">
    <property type="entry name" value="P-loop containing nucleotide triphosphate hydrolases"/>
    <property type="match status" value="1"/>
</dbReference>
<name>A0A8J5XCG8_DIALT</name>
<dbReference type="GO" id="GO:0006298">
    <property type="term" value="P:mismatch repair"/>
    <property type="evidence" value="ECO:0007669"/>
    <property type="project" value="InterPro"/>
</dbReference>
<evidence type="ECO:0000256" key="6">
    <source>
        <dbReference type="ARBA" id="ARBA00023125"/>
    </source>
</evidence>
<dbReference type="GO" id="GO:0006312">
    <property type="term" value="P:mitotic recombination"/>
    <property type="evidence" value="ECO:0007669"/>
    <property type="project" value="TreeGrafter"/>
</dbReference>
<evidence type="ECO:0000256" key="8">
    <source>
        <dbReference type="ARBA" id="ARBA00023242"/>
    </source>
</evidence>
<dbReference type="SUPFAM" id="SSF48334">
    <property type="entry name" value="DNA repair protein MutS, domain III"/>
    <property type="match status" value="1"/>
</dbReference>
<dbReference type="EMBL" id="JAGTXO010000056">
    <property type="protein sequence ID" value="KAG8458185.1"/>
    <property type="molecule type" value="Genomic_DNA"/>
</dbReference>
<keyword evidence="4" id="KW-0227">DNA damage</keyword>
<dbReference type="Pfam" id="PF00488">
    <property type="entry name" value="MutS_V"/>
    <property type="match status" value="1"/>
</dbReference>
<keyword evidence="8" id="KW-0539">Nucleus</keyword>
<dbReference type="GO" id="GO:0032301">
    <property type="term" value="C:MutSalpha complex"/>
    <property type="evidence" value="ECO:0007669"/>
    <property type="project" value="TreeGrafter"/>
</dbReference>
<dbReference type="PANTHER" id="PTHR11361:SF35">
    <property type="entry name" value="DNA MISMATCH REPAIR PROTEIN MSH2"/>
    <property type="match status" value="1"/>
</dbReference>
<evidence type="ECO:0000313" key="11">
    <source>
        <dbReference type="Proteomes" id="UP000751190"/>
    </source>
</evidence>
<dbReference type="SMART" id="SM00534">
    <property type="entry name" value="MUTSac"/>
    <property type="match status" value="1"/>
</dbReference>
<dbReference type="Pfam" id="PF05188">
    <property type="entry name" value="MutS_II"/>
    <property type="match status" value="1"/>
</dbReference>
<evidence type="ECO:0000256" key="2">
    <source>
        <dbReference type="ARBA" id="ARBA00006271"/>
    </source>
</evidence>
<dbReference type="OMA" id="LVRFPQK"/>
<dbReference type="GO" id="GO:0005524">
    <property type="term" value="F:ATP binding"/>
    <property type="evidence" value="ECO:0007669"/>
    <property type="project" value="UniProtKB-KW"/>
</dbReference>
<dbReference type="Proteomes" id="UP000751190">
    <property type="component" value="Unassembled WGS sequence"/>
</dbReference>
<dbReference type="Gene3D" id="3.40.1170.10">
    <property type="entry name" value="DNA repair protein MutS, domain I"/>
    <property type="match status" value="1"/>
</dbReference>
<organism evidence="10 11">
    <name type="scientific">Diacronema lutheri</name>
    <name type="common">Unicellular marine alga</name>
    <name type="synonym">Monochrysis lutheri</name>
    <dbReference type="NCBI Taxonomy" id="2081491"/>
    <lineage>
        <taxon>Eukaryota</taxon>
        <taxon>Haptista</taxon>
        <taxon>Haptophyta</taxon>
        <taxon>Pavlovophyceae</taxon>
        <taxon>Pavlovales</taxon>
        <taxon>Pavlovaceae</taxon>
        <taxon>Diacronema</taxon>
    </lineage>
</organism>
<dbReference type="Pfam" id="PF01624">
    <property type="entry name" value="MutS_I"/>
    <property type="match status" value="1"/>
</dbReference>
<dbReference type="GO" id="GO:0030983">
    <property type="term" value="F:mismatched DNA binding"/>
    <property type="evidence" value="ECO:0007669"/>
    <property type="project" value="InterPro"/>
</dbReference>
<dbReference type="SUPFAM" id="SSF52540">
    <property type="entry name" value="P-loop containing nucleoside triphosphate hydrolases"/>
    <property type="match status" value="1"/>
</dbReference>
<dbReference type="InterPro" id="IPR000432">
    <property type="entry name" value="DNA_mismatch_repair_MutS_C"/>
</dbReference>
<gene>
    <name evidence="10" type="ORF">KFE25_011716</name>
</gene>
<keyword evidence="3" id="KW-0547">Nucleotide-binding</keyword>
<keyword evidence="5" id="KW-0067">ATP-binding</keyword>
<dbReference type="GO" id="GO:0140664">
    <property type="term" value="F:ATP-dependent DNA damage sensor activity"/>
    <property type="evidence" value="ECO:0007669"/>
    <property type="project" value="InterPro"/>
</dbReference>
<dbReference type="InterPro" id="IPR011184">
    <property type="entry name" value="DNA_mismatch_repair_Msh2"/>
</dbReference>
<evidence type="ECO:0000313" key="10">
    <source>
        <dbReference type="EMBL" id="KAG8458185.1"/>
    </source>
</evidence>
<dbReference type="Gene3D" id="1.10.1420.10">
    <property type="match status" value="2"/>
</dbReference>
<keyword evidence="7" id="KW-0234">DNA repair</keyword>
<evidence type="ECO:0000256" key="7">
    <source>
        <dbReference type="ARBA" id="ARBA00023204"/>
    </source>
</evidence>
<evidence type="ECO:0000256" key="4">
    <source>
        <dbReference type="ARBA" id="ARBA00022763"/>
    </source>
</evidence>
<accession>A0A8J5XCG8</accession>
<dbReference type="InterPro" id="IPR007860">
    <property type="entry name" value="DNA_mmatch_repair_MutS_con_dom"/>
</dbReference>
<dbReference type="AlphaFoldDB" id="A0A8J5XCG8"/>
<protein>
    <recommendedName>
        <fullName evidence="9">DNA mismatch repair proteins mutS family domain-containing protein</fullName>
    </recommendedName>
</protein>
<dbReference type="SMART" id="SM00533">
    <property type="entry name" value="MUTSd"/>
    <property type="match status" value="1"/>
</dbReference>
<dbReference type="PROSITE" id="PS00486">
    <property type="entry name" value="DNA_MISMATCH_REPAIR_2"/>
    <property type="match status" value="1"/>
</dbReference>
<dbReference type="InterPro" id="IPR036678">
    <property type="entry name" value="MutS_con_dom_sf"/>
</dbReference>
<evidence type="ECO:0000256" key="3">
    <source>
        <dbReference type="ARBA" id="ARBA00022741"/>
    </source>
</evidence>
<dbReference type="InterPro" id="IPR007696">
    <property type="entry name" value="DNA_mismatch_repair_MutS_core"/>
</dbReference>
<evidence type="ECO:0000256" key="5">
    <source>
        <dbReference type="ARBA" id="ARBA00022840"/>
    </source>
</evidence>
<dbReference type="InterPro" id="IPR016151">
    <property type="entry name" value="DNA_mismatch_repair_MutS_N"/>
</dbReference>
<dbReference type="InterPro" id="IPR007695">
    <property type="entry name" value="DNA_mismatch_repair_MutS-lik_N"/>
</dbReference>